<evidence type="ECO:0000256" key="7">
    <source>
        <dbReference type="ARBA" id="ARBA00025467"/>
    </source>
</evidence>
<dbReference type="InterPro" id="IPR027410">
    <property type="entry name" value="TCP-1-like_intermed_sf"/>
</dbReference>
<evidence type="ECO:0000256" key="6">
    <source>
        <dbReference type="ARBA" id="ARBA00023186"/>
    </source>
</evidence>
<dbReference type="GO" id="GO:0005524">
    <property type="term" value="F:ATP binding"/>
    <property type="evidence" value="ECO:0007669"/>
    <property type="project" value="UniProtKB-KW"/>
</dbReference>
<dbReference type="InterPro" id="IPR017998">
    <property type="entry name" value="Chaperone_TCP-1"/>
</dbReference>
<evidence type="ECO:0000256" key="1">
    <source>
        <dbReference type="ARBA" id="ARBA00008020"/>
    </source>
</evidence>
<keyword evidence="3 8" id="KW-0067">ATP-binding</keyword>
<evidence type="ECO:0000256" key="5">
    <source>
        <dbReference type="ARBA" id="ARBA00023016"/>
    </source>
</evidence>
<proteinExistence type="inferred from homology"/>
<keyword evidence="5" id="KW-0346">Stress response</keyword>
<dbReference type="Gene3D" id="1.10.560.10">
    <property type="entry name" value="GroEL-like equatorial domain"/>
    <property type="match status" value="2"/>
</dbReference>
<sequence>MQQNQGLRFLSPNSVMVLSVSHQKTLNNNTTIQIRNELFKLVNQVSSSFGPNGKFKLITDVHQSQIITRSGSQILEFIKTNNPIVQYLISLFSGVASEFCDGTISCLVLSYELLDLICSEFGNKYENINTICNYLHQIMERMFNNNSDNSLLKIKIGTSEELSIFIKSMINIQIQSNHLKNLIYEWFEYSSNGFKNLHLISEYNLNISKSLGKIDDSKLFKNSLTLQSLQNLNIRISQQEKVNQSKICILSCDLDQNIAMKIDCNVIILVGKQFNILSRRFIQILNERGVSVFFYQSNSMDLIFKLVDILKMTGIATCFENLKDYNYGLSNMKTIFKNNGQQCDLTFDFPNSMHDDVFSTLQLKSLNQENLNQVEFQIINCIRHVKHVIGRGEISAIIGGGSFECHLSNIVQTLAQDKEDELFKIIVTLVSKSLLTIPKMLLRNSLPQFNERYFFQLLEELVKKNNEEYVTFIQSTSSIQSLNEKPLSLIQRSELFQHASTTYIPLESFYNRKHIIQTAIQIVINILRMDTICFNNQ</sequence>
<dbReference type="InterPro" id="IPR027409">
    <property type="entry name" value="GroEL-like_apical_dom_sf"/>
</dbReference>
<dbReference type="GeneID" id="8859587"/>
<accession>D2V9Q8</accession>
<dbReference type="Pfam" id="PF00118">
    <property type="entry name" value="Cpn60_TCP1"/>
    <property type="match status" value="2"/>
</dbReference>
<dbReference type="Gene3D" id="3.50.7.10">
    <property type="entry name" value="GroEL"/>
    <property type="match status" value="1"/>
</dbReference>
<dbReference type="RefSeq" id="XP_002679372.1">
    <property type="nucleotide sequence ID" value="XM_002679326.1"/>
</dbReference>
<dbReference type="AlphaFoldDB" id="D2V9Q8"/>
<comment type="function">
    <text evidence="7">Implicated in mitochondrial protein import and macromolecular assembly. May facilitate the correct folding of imported proteins. May also prevent misfolding and promote the refolding and proper assembly of unfolded polypeptides generated under stress conditions in the mitochondrial matrix.</text>
</comment>
<protein>
    <submittedName>
        <fullName evidence="9">Predicted protein</fullName>
    </submittedName>
</protein>
<keyword evidence="4" id="KW-0809">Transit peptide</keyword>
<keyword evidence="10" id="KW-1185">Reference proteome</keyword>
<dbReference type="GO" id="GO:0140662">
    <property type="term" value="F:ATP-dependent protein folding chaperone"/>
    <property type="evidence" value="ECO:0007669"/>
    <property type="project" value="InterPro"/>
</dbReference>
<dbReference type="VEuPathDB" id="AmoebaDB:NAEGRDRAFT_65524"/>
<gene>
    <name evidence="9" type="ORF">NAEGRDRAFT_65524</name>
</gene>
<name>D2V9Q8_NAEGR</name>
<reference evidence="9 10" key="1">
    <citation type="journal article" date="2010" name="Cell">
        <title>The genome of Naegleria gruberi illuminates early eukaryotic versatility.</title>
        <authorList>
            <person name="Fritz-Laylin L.K."/>
            <person name="Prochnik S.E."/>
            <person name="Ginger M.L."/>
            <person name="Dacks J.B."/>
            <person name="Carpenter M.L."/>
            <person name="Field M.C."/>
            <person name="Kuo A."/>
            <person name="Paredez A."/>
            <person name="Chapman J."/>
            <person name="Pham J."/>
            <person name="Shu S."/>
            <person name="Neupane R."/>
            <person name="Cipriano M."/>
            <person name="Mancuso J."/>
            <person name="Tu H."/>
            <person name="Salamov A."/>
            <person name="Lindquist E."/>
            <person name="Shapiro H."/>
            <person name="Lucas S."/>
            <person name="Grigoriev I.V."/>
            <person name="Cande W.Z."/>
            <person name="Fulton C."/>
            <person name="Rokhsar D.S."/>
            <person name="Dawson S.C."/>
        </authorList>
    </citation>
    <scope>NUCLEOTIDE SEQUENCE [LARGE SCALE GENOMIC DNA]</scope>
    <source>
        <strain evidence="9 10">NEG-M</strain>
    </source>
</reference>
<evidence type="ECO:0000313" key="9">
    <source>
        <dbReference type="EMBL" id="EFC46628.1"/>
    </source>
</evidence>
<organism evidence="10">
    <name type="scientific">Naegleria gruberi</name>
    <name type="common">Amoeba</name>
    <dbReference type="NCBI Taxonomy" id="5762"/>
    <lineage>
        <taxon>Eukaryota</taxon>
        <taxon>Discoba</taxon>
        <taxon>Heterolobosea</taxon>
        <taxon>Tetramitia</taxon>
        <taxon>Eutetramitia</taxon>
        <taxon>Vahlkampfiidae</taxon>
        <taxon>Naegleria</taxon>
    </lineage>
</organism>
<dbReference type="PRINTS" id="PR00304">
    <property type="entry name" value="TCOMPLEXTCP1"/>
</dbReference>
<dbReference type="OMA" id="INTICNY"/>
<evidence type="ECO:0000313" key="10">
    <source>
        <dbReference type="Proteomes" id="UP000006671"/>
    </source>
</evidence>
<keyword evidence="6 8" id="KW-0143">Chaperone</keyword>
<comment type="similarity">
    <text evidence="1 8">Belongs to the TCP-1 chaperonin family.</text>
</comment>
<dbReference type="InterPro" id="IPR002423">
    <property type="entry name" value="Cpn60/GroEL/TCP-1"/>
</dbReference>
<evidence type="ECO:0000256" key="2">
    <source>
        <dbReference type="ARBA" id="ARBA00022741"/>
    </source>
</evidence>
<evidence type="ECO:0000256" key="4">
    <source>
        <dbReference type="ARBA" id="ARBA00022946"/>
    </source>
</evidence>
<keyword evidence="2 8" id="KW-0547">Nucleotide-binding</keyword>
<dbReference type="InterPro" id="IPR027413">
    <property type="entry name" value="GROEL-like_equatorial_sf"/>
</dbReference>
<dbReference type="KEGG" id="ngr:NAEGRDRAFT_65524"/>
<evidence type="ECO:0000256" key="8">
    <source>
        <dbReference type="RuleBase" id="RU004187"/>
    </source>
</evidence>
<dbReference type="Proteomes" id="UP000006671">
    <property type="component" value="Unassembled WGS sequence"/>
</dbReference>
<dbReference type="STRING" id="5762.D2V9Q8"/>
<dbReference type="EMBL" id="GG738858">
    <property type="protein sequence ID" value="EFC46628.1"/>
    <property type="molecule type" value="Genomic_DNA"/>
</dbReference>
<dbReference type="OrthoDB" id="10390057at2759"/>
<dbReference type="PANTHER" id="PTHR11353">
    <property type="entry name" value="CHAPERONIN"/>
    <property type="match status" value="1"/>
</dbReference>
<evidence type="ECO:0000256" key="3">
    <source>
        <dbReference type="ARBA" id="ARBA00022840"/>
    </source>
</evidence>
<dbReference type="InParanoid" id="D2V9Q8"/>
<dbReference type="SUPFAM" id="SSF48592">
    <property type="entry name" value="GroEL equatorial domain-like"/>
    <property type="match status" value="1"/>
</dbReference>
<dbReference type="Gene3D" id="3.30.260.10">
    <property type="entry name" value="TCP-1-like chaperonin intermediate domain"/>
    <property type="match status" value="2"/>
</dbReference>